<comment type="caution">
    <text evidence="1">The sequence shown here is derived from an EMBL/GenBank/DDBJ whole genome shotgun (WGS) entry which is preliminary data.</text>
</comment>
<keyword evidence="2" id="KW-1185">Reference proteome</keyword>
<dbReference type="Proteomes" id="UP000036403">
    <property type="component" value="Unassembled WGS sequence"/>
</dbReference>
<name>A0A0J7MT67_LASNI</name>
<reference evidence="1 2" key="1">
    <citation type="submission" date="2015-04" db="EMBL/GenBank/DDBJ databases">
        <title>Lasius niger genome sequencing.</title>
        <authorList>
            <person name="Konorov E.A."/>
            <person name="Nikitin M.A."/>
            <person name="Kirill M.V."/>
            <person name="Chang P."/>
        </authorList>
    </citation>
    <scope>NUCLEOTIDE SEQUENCE [LARGE SCALE GENOMIC DNA]</scope>
    <source>
        <tissue evidence="1">Whole</tissue>
    </source>
</reference>
<gene>
    <name evidence="1" type="ORF">RF55_19326</name>
</gene>
<evidence type="ECO:0000313" key="2">
    <source>
        <dbReference type="Proteomes" id="UP000036403"/>
    </source>
</evidence>
<proteinExistence type="predicted"/>
<evidence type="ECO:0000313" key="1">
    <source>
        <dbReference type="EMBL" id="KMQ83695.1"/>
    </source>
</evidence>
<dbReference type="EMBL" id="LBMM01018787">
    <property type="protein sequence ID" value="KMQ83695.1"/>
    <property type="molecule type" value="Genomic_DNA"/>
</dbReference>
<dbReference type="PaxDb" id="67767-A0A0J7MT67"/>
<sequence length="104" mass="11369">MTLGCPDGRSASEEAADFSLLGRLMNGFAGCSVGCKVRQLGPDRQTDLVTAVSKSTMSPEKVILGLLLTNRKRHGDARGFFPFPEAAHGGREVLHRDVLRRRHH</sequence>
<organism evidence="1 2">
    <name type="scientific">Lasius niger</name>
    <name type="common">Black garden ant</name>
    <dbReference type="NCBI Taxonomy" id="67767"/>
    <lineage>
        <taxon>Eukaryota</taxon>
        <taxon>Metazoa</taxon>
        <taxon>Ecdysozoa</taxon>
        <taxon>Arthropoda</taxon>
        <taxon>Hexapoda</taxon>
        <taxon>Insecta</taxon>
        <taxon>Pterygota</taxon>
        <taxon>Neoptera</taxon>
        <taxon>Endopterygota</taxon>
        <taxon>Hymenoptera</taxon>
        <taxon>Apocrita</taxon>
        <taxon>Aculeata</taxon>
        <taxon>Formicoidea</taxon>
        <taxon>Formicidae</taxon>
        <taxon>Formicinae</taxon>
        <taxon>Lasius</taxon>
        <taxon>Lasius</taxon>
    </lineage>
</organism>
<dbReference type="AlphaFoldDB" id="A0A0J7MT67"/>
<accession>A0A0J7MT67</accession>
<protein>
    <submittedName>
        <fullName evidence="1">Transcriptional regulator</fullName>
    </submittedName>
</protein>